<organism evidence="1 2">
    <name type="scientific">Trichuris muris</name>
    <name type="common">Mouse whipworm</name>
    <dbReference type="NCBI Taxonomy" id="70415"/>
    <lineage>
        <taxon>Eukaryota</taxon>
        <taxon>Metazoa</taxon>
        <taxon>Ecdysozoa</taxon>
        <taxon>Nematoda</taxon>
        <taxon>Enoplea</taxon>
        <taxon>Dorylaimia</taxon>
        <taxon>Trichinellida</taxon>
        <taxon>Trichuridae</taxon>
        <taxon>Trichuris</taxon>
    </lineage>
</organism>
<keyword evidence="1" id="KW-1185">Reference proteome</keyword>
<protein>
    <submittedName>
        <fullName evidence="2 3">Uncharacterized protein</fullName>
    </submittedName>
</protein>
<reference evidence="2" key="3">
    <citation type="submission" date="2019-12" db="UniProtKB">
        <authorList>
            <consortium name="WormBaseParasite"/>
        </authorList>
    </citation>
    <scope>IDENTIFICATION</scope>
</reference>
<accession>A0A5S6QYU9</accession>
<evidence type="ECO:0000313" key="3">
    <source>
        <dbReference type="WBParaSite" id="TMUE_3000012430.2"/>
    </source>
</evidence>
<dbReference type="WBParaSite" id="TMUE_3000012430.1">
    <property type="protein sequence ID" value="TMUE_3000012430.1"/>
    <property type="gene ID" value="WBGene00290548"/>
</dbReference>
<sequence>MTESVNEDFQKRLRDFLEVRWIVSSISSEEGRLDLSFCIFNISGGVLRSTCVKICEETYSVVPDNKSAAFVKEALEIADSSLNGELVIYCRSCSRDMVASAMEHFVSTFHTFPRKMWSFTVTFVNRLRKAGLQTRKTMRGALLTNFLA</sequence>
<evidence type="ECO:0000313" key="2">
    <source>
        <dbReference type="WBParaSite" id="TMUE_3000012430.1"/>
    </source>
</evidence>
<dbReference type="Proteomes" id="UP000046395">
    <property type="component" value="Unassembled WGS sequence"/>
</dbReference>
<evidence type="ECO:0000313" key="1">
    <source>
        <dbReference type="Proteomes" id="UP000046395"/>
    </source>
</evidence>
<proteinExistence type="predicted"/>
<dbReference type="AlphaFoldDB" id="A0A5S6QYU9"/>
<name>A0A5S6QYU9_TRIMR</name>
<reference evidence="1" key="1">
    <citation type="submission" date="2013-11" db="EMBL/GenBank/DDBJ databases">
        <authorList>
            <person name="Aslett M."/>
        </authorList>
    </citation>
    <scope>NUCLEOTIDE SEQUENCE [LARGE SCALE GENOMIC DNA]</scope>
    <source>
        <strain evidence="1">Edinburgh</strain>
    </source>
</reference>
<reference evidence="1" key="2">
    <citation type="submission" date="2014-03" db="EMBL/GenBank/DDBJ databases">
        <title>The whipworm genome and dual-species transcriptomics of an intimate host-pathogen interaction.</title>
        <authorList>
            <person name="Foth B.J."/>
            <person name="Tsai I.J."/>
            <person name="Reid A.J."/>
            <person name="Bancroft A.J."/>
            <person name="Nichol S."/>
            <person name="Tracey A."/>
            <person name="Holroyd N."/>
            <person name="Cotton J.A."/>
            <person name="Stanley E.J."/>
            <person name="Zarowiecki M."/>
            <person name="Liu J.Z."/>
            <person name="Huckvale T."/>
            <person name="Cooper P.J."/>
            <person name="Grencis R.K."/>
            <person name="Berriman M."/>
        </authorList>
    </citation>
    <scope>NUCLEOTIDE SEQUENCE [LARGE SCALE GENOMIC DNA]</scope>
    <source>
        <strain evidence="1">Edinburgh</strain>
    </source>
</reference>
<dbReference type="WBParaSite" id="TMUE_3000012430.2">
    <property type="protein sequence ID" value="TMUE_3000012430.2"/>
    <property type="gene ID" value="WBGene00290548"/>
</dbReference>